<proteinExistence type="predicted"/>
<organism evidence="1 2">
    <name type="scientific">Lipomyces kononenkoae</name>
    <name type="common">Yeast</name>
    <dbReference type="NCBI Taxonomy" id="34357"/>
    <lineage>
        <taxon>Eukaryota</taxon>
        <taxon>Fungi</taxon>
        <taxon>Dikarya</taxon>
        <taxon>Ascomycota</taxon>
        <taxon>Saccharomycotina</taxon>
        <taxon>Lipomycetes</taxon>
        <taxon>Lipomycetales</taxon>
        <taxon>Lipomycetaceae</taxon>
        <taxon>Lipomyces</taxon>
    </lineage>
</organism>
<name>A0ACC3T7W7_LIPKO</name>
<comment type="caution">
    <text evidence="1">The sequence shown here is derived from an EMBL/GenBank/DDBJ whole genome shotgun (WGS) entry which is preliminary data.</text>
</comment>
<dbReference type="Proteomes" id="UP001433508">
    <property type="component" value="Unassembled WGS sequence"/>
</dbReference>
<reference evidence="2" key="1">
    <citation type="journal article" date="2024" name="Front. Bioeng. Biotechnol.">
        <title>Genome-scale model development and genomic sequencing of the oleaginous clade Lipomyces.</title>
        <authorList>
            <person name="Czajka J.J."/>
            <person name="Han Y."/>
            <person name="Kim J."/>
            <person name="Mondo S.J."/>
            <person name="Hofstad B.A."/>
            <person name="Robles A."/>
            <person name="Haridas S."/>
            <person name="Riley R."/>
            <person name="LaButti K."/>
            <person name="Pangilinan J."/>
            <person name="Andreopoulos W."/>
            <person name="Lipzen A."/>
            <person name="Yan J."/>
            <person name="Wang M."/>
            <person name="Ng V."/>
            <person name="Grigoriev I.V."/>
            <person name="Spatafora J.W."/>
            <person name="Magnuson J.K."/>
            <person name="Baker S.E."/>
            <person name="Pomraning K.R."/>
        </authorList>
    </citation>
    <scope>NUCLEOTIDE SEQUENCE [LARGE SCALE GENOMIC DNA]</scope>
    <source>
        <strain evidence="2">CBS 7786</strain>
    </source>
</reference>
<gene>
    <name evidence="1" type="ORF">V1525DRAFT_396737</name>
</gene>
<dbReference type="EMBL" id="MU971342">
    <property type="protein sequence ID" value="KAK9240057.1"/>
    <property type="molecule type" value="Genomic_DNA"/>
</dbReference>
<evidence type="ECO:0000313" key="1">
    <source>
        <dbReference type="EMBL" id="KAK9240057.1"/>
    </source>
</evidence>
<accession>A0ACC3T7W7</accession>
<sequence length="435" mass="48282">MEIDLDADPAARPAMPKSVSDAPEQCRATFFRNEKGQYILQHCQKFENSLLSSVGLLELANAGDFAANVWNEIPVPKFAAALMAVGATTAGLMTFVAVWDGRLSWRNIQLLRKERRYLLAMRNQPDKTFPLIDALLEVNRWELGTEFIDRLAMDVLMGLGCLLVSAGTYMAIGGANPTVYHASNLLSGYIGNSPAALGGLIIAVWCIYVLMRAQKHGSVPANAVSRPLLRRRKYLVQLQSSMNGTTGLVSGLASMLTSTRWYGYVILIPCICIFVFCNYLWRKQIGYNRKSIEEFGVLDESSLVEELAFISHLRMLLTENTPGRSLIHEGQSPTVLLELIAKSRLFESFCSRLLENTDIASRLGDPGGAGNAITIELSHLFVLAAQDYSSSIVEIAQECIIKDGPALWRDRERHLVEVLGSYMSCYNEKEEIECK</sequence>
<protein>
    <submittedName>
        <fullName evidence="1">Uncharacterized protein</fullName>
    </submittedName>
</protein>
<evidence type="ECO:0000313" key="2">
    <source>
        <dbReference type="Proteomes" id="UP001433508"/>
    </source>
</evidence>
<keyword evidence="2" id="KW-1185">Reference proteome</keyword>